<name>A0AAV1VP42_9STRA</name>
<protein>
    <recommendedName>
        <fullName evidence="2">PX domain-containing protein</fullName>
    </recommendedName>
</protein>
<dbReference type="Proteomes" id="UP001162060">
    <property type="component" value="Unassembled WGS sequence"/>
</dbReference>
<feature type="region of interest" description="Disordered" evidence="1">
    <location>
        <begin position="26"/>
        <end position="59"/>
    </location>
</feature>
<gene>
    <name evidence="3" type="ORF">PM001_LOCUS33230</name>
</gene>
<evidence type="ECO:0000256" key="1">
    <source>
        <dbReference type="SAM" id="MobiDB-lite"/>
    </source>
</evidence>
<dbReference type="Pfam" id="PF00787">
    <property type="entry name" value="PX"/>
    <property type="match status" value="1"/>
</dbReference>
<evidence type="ECO:0000259" key="2">
    <source>
        <dbReference type="PROSITE" id="PS50195"/>
    </source>
</evidence>
<comment type="caution">
    <text evidence="3">The sequence shown here is derived from an EMBL/GenBank/DDBJ whole genome shotgun (WGS) entry which is preliminary data.</text>
</comment>
<dbReference type="AlphaFoldDB" id="A0AAV1VP42"/>
<accession>A0AAV1VP42</accession>
<dbReference type="InterPro" id="IPR036871">
    <property type="entry name" value="PX_dom_sf"/>
</dbReference>
<dbReference type="SUPFAM" id="SSF64268">
    <property type="entry name" value="PX domain"/>
    <property type="match status" value="1"/>
</dbReference>
<evidence type="ECO:0000313" key="3">
    <source>
        <dbReference type="EMBL" id="CAK7948080.1"/>
    </source>
</evidence>
<dbReference type="PROSITE" id="PS50195">
    <property type="entry name" value="PX"/>
    <property type="match status" value="1"/>
</dbReference>
<feature type="domain" description="PX" evidence="2">
    <location>
        <begin position="67"/>
        <end position="197"/>
    </location>
</feature>
<dbReference type="EMBL" id="CAKLBY020000392">
    <property type="protein sequence ID" value="CAK7948080.1"/>
    <property type="molecule type" value="Genomic_DNA"/>
</dbReference>
<sequence>MGCVHSTQSVESPFIDVLIAKRPGGRDVGPVQINPQLSKLKHEHRSPPKATDVNVKEHSAPDKLKQLPGGILTFTAVKVGADLDGVMFYHFCGSSAEDPTAQLHIIKRYSDFKVLHAKLSEVLGATDNATVVPQKALPDMPRTPEIWSYFARNRNDPKVLEEREKQFTSILNAVARHPVARHRTEYLSFLVGGQPGSNSSSNS</sequence>
<proteinExistence type="predicted"/>
<organism evidence="3 4">
    <name type="scientific">Peronospora matthiolae</name>
    <dbReference type="NCBI Taxonomy" id="2874970"/>
    <lineage>
        <taxon>Eukaryota</taxon>
        <taxon>Sar</taxon>
        <taxon>Stramenopiles</taxon>
        <taxon>Oomycota</taxon>
        <taxon>Peronosporomycetes</taxon>
        <taxon>Peronosporales</taxon>
        <taxon>Peronosporaceae</taxon>
        <taxon>Peronospora</taxon>
    </lineage>
</organism>
<dbReference type="CDD" id="cd06093">
    <property type="entry name" value="PX_domain"/>
    <property type="match status" value="1"/>
</dbReference>
<evidence type="ECO:0000313" key="4">
    <source>
        <dbReference type="Proteomes" id="UP001162060"/>
    </source>
</evidence>
<reference evidence="3" key="1">
    <citation type="submission" date="2024-01" db="EMBL/GenBank/DDBJ databases">
        <authorList>
            <person name="Webb A."/>
        </authorList>
    </citation>
    <scope>NUCLEOTIDE SEQUENCE</scope>
    <source>
        <strain evidence="3">Pm1</strain>
    </source>
</reference>
<dbReference type="GO" id="GO:0035091">
    <property type="term" value="F:phosphatidylinositol binding"/>
    <property type="evidence" value="ECO:0007669"/>
    <property type="project" value="InterPro"/>
</dbReference>
<dbReference type="InterPro" id="IPR001683">
    <property type="entry name" value="PX_dom"/>
</dbReference>
<dbReference type="Gene3D" id="3.30.1520.10">
    <property type="entry name" value="Phox-like domain"/>
    <property type="match status" value="1"/>
</dbReference>